<evidence type="ECO:0000313" key="2">
    <source>
        <dbReference type="EMBL" id="HIS47116.1"/>
    </source>
</evidence>
<feature type="transmembrane region" description="Helical" evidence="1">
    <location>
        <begin position="20"/>
        <end position="40"/>
    </location>
</feature>
<organism evidence="2 3">
    <name type="scientific">Candidatus Scybalocola faecigallinarum</name>
    <dbReference type="NCBI Taxonomy" id="2840941"/>
    <lineage>
        <taxon>Bacteria</taxon>
        <taxon>Bacillati</taxon>
        <taxon>Bacillota</taxon>
        <taxon>Clostridia</taxon>
        <taxon>Lachnospirales</taxon>
        <taxon>Lachnospiraceae</taxon>
        <taxon>Lachnospiraceae incertae sedis</taxon>
        <taxon>Candidatus Scybalocola (ex Gilroy et al. 2021)</taxon>
    </lineage>
</organism>
<protein>
    <submittedName>
        <fullName evidence="2">Uncharacterized protein</fullName>
    </submittedName>
</protein>
<dbReference type="AlphaFoldDB" id="A0A9D1JQD7"/>
<gene>
    <name evidence="2" type="ORF">IAB46_06065</name>
</gene>
<keyword evidence="1" id="KW-0812">Transmembrane</keyword>
<proteinExistence type="predicted"/>
<dbReference type="EMBL" id="DVIT01000023">
    <property type="protein sequence ID" value="HIS47116.1"/>
    <property type="molecule type" value="Genomic_DNA"/>
</dbReference>
<comment type="caution">
    <text evidence="2">The sequence shown here is derived from an EMBL/GenBank/DDBJ whole genome shotgun (WGS) entry which is preliminary data.</text>
</comment>
<keyword evidence="1" id="KW-1133">Transmembrane helix</keyword>
<reference evidence="2" key="1">
    <citation type="submission" date="2020-10" db="EMBL/GenBank/DDBJ databases">
        <authorList>
            <person name="Gilroy R."/>
        </authorList>
    </citation>
    <scope>NUCLEOTIDE SEQUENCE</scope>
    <source>
        <strain evidence="2">CHK178-757</strain>
    </source>
</reference>
<keyword evidence="1" id="KW-0472">Membrane</keyword>
<sequence>MHEKIHEKIYGTMKNVGVGNLVFGIISIVAGVTIGVISIINGARLLKSKSNILF</sequence>
<dbReference type="Proteomes" id="UP000823927">
    <property type="component" value="Unassembled WGS sequence"/>
</dbReference>
<reference evidence="2" key="2">
    <citation type="journal article" date="2021" name="PeerJ">
        <title>Extensive microbial diversity within the chicken gut microbiome revealed by metagenomics and culture.</title>
        <authorList>
            <person name="Gilroy R."/>
            <person name="Ravi A."/>
            <person name="Getino M."/>
            <person name="Pursley I."/>
            <person name="Horton D.L."/>
            <person name="Alikhan N.F."/>
            <person name="Baker D."/>
            <person name="Gharbi K."/>
            <person name="Hall N."/>
            <person name="Watson M."/>
            <person name="Adriaenssens E.M."/>
            <person name="Foster-Nyarko E."/>
            <person name="Jarju S."/>
            <person name="Secka A."/>
            <person name="Antonio M."/>
            <person name="Oren A."/>
            <person name="Chaudhuri R.R."/>
            <person name="La Ragione R."/>
            <person name="Hildebrand F."/>
            <person name="Pallen M.J."/>
        </authorList>
    </citation>
    <scope>NUCLEOTIDE SEQUENCE</scope>
    <source>
        <strain evidence="2">CHK178-757</strain>
    </source>
</reference>
<name>A0A9D1JQD7_9FIRM</name>
<evidence type="ECO:0000313" key="3">
    <source>
        <dbReference type="Proteomes" id="UP000823927"/>
    </source>
</evidence>
<accession>A0A9D1JQD7</accession>
<evidence type="ECO:0000256" key="1">
    <source>
        <dbReference type="SAM" id="Phobius"/>
    </source>
</evidence>